<dbReference type="EMBL" id="QPKB01000008">
    <property type="protein sequence ID" value="RWR90035.1"/>
    <property type="molecule type" value="Genomic_DNA"/>
</dbReference>
<feature type="compositionally biased region" description="Polar residues" evidence="1">
    <location>
        <begin position="36"/>
        <end position="58"/>
    </location>
</feature>
<dbReference type="Proteomes" id="UP000283530">
    <property type="component" value="Unassembled WGS sequence"/>
</dbReference>
<gene>
    <name evidence="2" type="ORF">CKAN_01911200</name>
</gene>
<keyword evidence="3" id="KW-1185">Reference proteome</keyword>
<protein>
    <submittedName>
        <fullName evidence="2">Uncharacterized protein</fullName>
    </submittedName>
</protein>
<name>A0A3S3QV12_9MAGN</name>
<proteinExistence type="predicted"/>
<organism evidence="2 3">
    <name type="scientific">Cinnamomum micranthum f. kanehirae</name>
    <dbReference type="NCBI Taxonomy" id="337451"/>
    <lineage>
        <taxon>Eukaryota</taxon>
        <taxon>Viridiplantae</taxon>
        <taxon>Streptophyta</taxon>
        <taxon>Embryophyta</taxon>
        <taxon>Tracheophyta</taxon>
        <taxon>Spermatophyta</taxon>
        <taxon>Magnoliopsida</taxon>
        <taxon>Magnoliidae</taxon>
        <taxon>Laurales</taxon>
        <taxon>Lauraceae</taxon>
        <taxon>Cinnamomum</taxon>
    </lineage>
</organism>
<evidence type="ECO:0000256" key="1">
    <source>
        <dbReference type="SAM" id="MobiDB-lite"/>
    </source>
</evidence>
<feature type="region of interest" description="Disordered" evidence="1">
    <location>
        <begin position="36"/>
        <end position="66"/>
    </location>
</feature>
<evidence type="ECO:0000313" key="2">
    <source>
        <dbReference type="EMBL" id="RWR90035.1"/>
    </source>
</evidence>
<accession>A0A3S3QV12</accession>
<sequence>MNNQAFNKYAQYRWGPEQSSNPGGCKIANKGDLNMGSSTGATNNFNNQGNHANKQIQGVNGGSIKM</sequence>
<reference evidence="2 3" key="1">
    <citation type="journal article" date="2019" name="Nat. Plants">
        <title>Stout camphor tree genome fills gaps in understanding of flowering plant genome evolution.</title>
        <authorList>
            <person name="Chaw S.M."/>
            <person name="Liu Y.C."/>
            <person name="Wu Y.W."/>
            <person name="Wang H.Y."/>
            <person name="Lin C.I."/>
            <person name="Wu C.S."/>
            <person name="Ke H.M."/>
            <person name="Chang L.Y."/>
            <person name="Hsu C.Y."/>
            <person name="Yang H.T."/>
            <person name="Sudianto E."/>
            <person name="Hsu M.H."/>
            <person name="Wu K.P."/>
            <person name="Wang L.N."/>
            <person name="Leebens-Mack J.H."/>
            <person name="Tsai I.J."/>
        </authorList>
    </citation>
    <scope>NUCLEOTIDE SEQUENCE [LARGE SCALE GENOMIC DNA]</scope>
    <source>
        <strain evidence="3">cv. Chaw 1501</strain>
        <tissue evidence="2">Young leaves</tissue>
    </source>
</reference>
<evidence type="ECO:0000313" key="3">
    <source>
        <dbReference type="Proteomes" id="UP000283530"/>
    </source>
</evidence>
<comment type="caution">
    <text evidence="2">The sequence shown here is derived from an EMBL/GenBank/DDBJ whole genome shotgun (WGS) entry which is preliminary data.</text>
</comment>
<dbReference type="AlphaFoldDB" id="A0A3S3QV12"/>